<dbReference type="AlphaFoldDB" id="A0A9D7K2N4"/>
<organism evidence="2 3">
    <name type="scientific">Candidatus Proximibacter danicus</name>
    <dbReference type="NCBI Taxonomy" id="2954365"/>
    <lineage>
        <taxon>Bacteria</taxon>
        <taxon>Pseudomonadati</taxon>
        <taxon>Pseudomonadota</taxon>
        <taxon>Betaproteobacteria</taxon>
        <taxon>Candidatus Proximibacter</taxon>
    </lineage>
</organism>
<reference evidence="2" key="1">
    <citation type="submission" date="2020-10" db="EMBL/GenBank/DDBJ databases">
        <title>Connecting structure to function with the recovery of over 1000 high-quality activated sludge metagenome-assembled genomes encoding full-length rRNA genes using long-read sequencing.</title>
        <authorList>
            <person name="Singleton C.M."/>
            <person name="Petriglieri F."/>
            <person name="Kristensen J.M."/>
            <person name="Kirkegaard R.H."/>
            <person name="Michaelsen T.Y."/>
            <person name="Andersen M.H."/>
            <person name="Karst S.M."/>
            <person name="Dueholm M.S."/>
            <person name="Nielsen P.H."/>
            <person name="Albertsen M."/>
        </authorList>
    </citation>
    <scope>NUCLEOTIDE SEQUENCE</scope>
    <source>
        <strain evidence="2">Hirt_18-Q3-R61-65_BATAC.395</strain>
    </source>
</reference>
<evidence type="ECO:0000259" key="1">
    <source>
        <dbReference type="Pfam" id="PF00350"/>
    </source>
</evidence>
<evidence type="ECO:0000313" key="3">
    <source>
        <dbReference type="Proteomes" id="UP000886689"/>
    </source>
</evidence>
<evidence type="ECO:0000313" key="2">
    <source>
        <dbReference type="EMBL" id="MBK8523341.1"/>
    </source>
</evidence>
<dbReference type="EMBL" id="JADJUC010000003">
    <property type="protein sequence ID" value="MBK8523341.1"/>
    <property type="molecule type" value="Genomic_DNA"/>
</dbReference>
<dbReference type="InterPro" id="IPR051943">
    <property type="entry name" value="TRAFAC_Dynamin-like_GTPase"/>
</dbReference>
<protein>
    <submittedName>
        <fullName evidence="2">Dynamin family protein</fullName>
    </submittedName>
</protein>
<dbReference type="SUPFAM" id="SSF52540">
    <property type="entry name" value="P-loop containing nucleoside triphosphate hydrolases"/>
    <property type="match status" value="1"/>
</dbReference>
<proteinExistence type="predicted"/>
<name>A0A9D7K2N4_9PROT</name>
<dbReference type="Proteomes" id="UP000886689">
    <property type="component" value="Unassembled WGS sequence"/>
</dbReference>
<dbReference type="PANTHER" id="PTHR43681">
    <property type="entry name" value="TRANSMEMBRANE GTPASE FZO"/>
    <property type="match status" value="1"/>
</dbReference>
<dbReference type="InterPro" id="IPR027417">
    <property type="entry name" value="P-loop_NTPase"/>
</dbReference>
<feature type="domain" description="Dynamin N-terminal" evidence="1">
    <location>
        <begin position="56"/>
        <end position="272"/>
    </location>
</feature>
<dbReference type="InterPro" id="IPR045063">
    <property type="entry name" value="Dynamin_N"/>
</dbReference>
<sequence length="652" mass="73808">MSLAQQFAAYAEWRSQLGGNLENLRAWLAENELNDAQSDLRLTRLAERLREDRLHVAFVAEFSRGKSELINAIFFADYGNRMLPSSAGRTTMCPTELMYDESKPPCVELLPIETRAKNAGVSEYKRFPEEWKCVPLDVESAEAMQETLRHVSEVTRVSPEAAENLGFAVDEDSLESFHIGDDGLVEIPRWRHAIINFPHPLLKQGLVILDTPGLNAIGTEPELTLSLLPNAHAVLFILSADTGVTQSDLAIWREHVGAPEGRKKGRLVVLNKIDGQWDELKTEAEIEAEIARQAANCAAILELPPSQVFPVSAQKGLVAKINADTALLARSRLPDLERALSEELIPAKQEIVRDNTESEFNELGMRTRGLLESRLAGLREQLSELTELRGKNKGVVEYMMGKVRTEKEEFEAGLQRYYAVRSIFSTLTNKLFAHLGLDTLRSLTQSTREAMLEAAFSKNLSDAMANFFGVTRDSLAKSKGEVEEIHKMMNAIYRKFSVEHGLKLGTPASFSLLRYEKELDRLEGWCNTHLNTMFQLVRHDKQHLTQKFFEEVALQVRRAFEHANRHTEGWLKAIMAPMETQVREHQIQLKRRLESIKRIHQATDTLEDRISELSHVETALVSQIQALEKLAWAIRQSLESQVDIRDQMVVNL</sequence>
<gene>
    <name evidence="2" type="ORF">IPL58_03970</name>
</gene>
<comment type="caution">
    <text evidence="2">The sequence shown here is derived from an EMBL/GenBank/DDBJ whole genome shotgun (WGS) entry which is preliminary data.</text>
</comment>
<accession>A0A9D7K2N4</accession>
<dbReference type="PANTHER" id="PTHR43681:SF1">
    <property type="entry name" value="SARCALUMENIN"/>
    <property type="match status" value="1"/>
</dbReference>
<dbReference type="Gene3D" id="3.40.50.300">
    <property type="entry name" value="P-loop containing nucleotide triphosphate hydrolases"/>
    <property type="match status" value="1"/>
</dbReference>
<dbReference type="Pfam" id="PF00350">
    <property type="entry name" value="Dynamin_N"/>
    <property type="match status" value="1"/>
</dbReference>